<protein>
    <recommendedName>
        <fullName evidence="3">Alpha/beta hydrolase</fullName>
    </recommendedName>
</protein>
<dbReference type="Proteomes" id="UP000295302">
    <property type="component" value="Unassembled WGS sequence"/>
</dbReference>
<comment type="caution">
    <text evidence="1">The sequence shown here is derived from an EMBL/GenBank/DDBJ whole genome shotgun (WGS) entry which is preliminary data.</text>
</comment>
<name>A0A4R4Z5E3_9ACTN</name>
<reference evidence="1 2" key="1">
    <citation type="submission" date="2019-03" db="EMBL/GenBank/DDBJ databases">
        <title>Draft genome sequences of novel Actinobacteria.</title>
        <authorList>
            <person name="Sahin N."/>
            <person name="Ay H."/>
            <person name="Saygin H."/>
        </authorList>
    </citation>
    <scope>NUCLEOTIDE SEQUENCE [LARGE SCALE GENOMIC DNA]</scope>
    <source>
        <strain evidence="1 2">CH32</strain>
    </source>
</reference>
<dbReference type="EMBL" id="SMKQ01000013">
    <property type="protein sequence ID" value="TDD53273.1"/>
    <property type="molecule type" value="Genomic_DNA"/>
</dbReference>
<sequence>MYKTTSPDGARPAMPADFASRLEALTAGGRRGEAVEYFMTQGMGMPAEMIAQMRVTPAWPDLVALAHTLVYDTAVMGDNTLPAAQAAKIGVPVLVLAGQSHFAPDNAAVGAATAEFLLT</sequence>
<dbReference type="RefSeq" id="WP_132610110.1">
    <property type="nucleotide sequence ID" value="NZ_SMKQ01000013.1"/>
</dbReference>
<dbReference type="OrthoDB" id="63519at2"/>
<evidence type="ECO:0000313" key="2">
    <source>
        <dbReference type="Proteomes" id="UP000295302"/>
    </source>
</evidence>
<keyword evidence="2" id="KW-1185">Reference proteome</keyword>
<proteinExistence type="predicted"/>
<accession>A0A4R4Z5E3</accession>
<dbReference type="Gene3D" id="3.40.50.1820">
    <property type="entry name" value="alpha/beta hydrolase"/>
    <property type="match status" value="1"/>
</dbReference>
<organism evidence="1 2">
    <name type="scientific">Nonomuraea terrae</name>
    <dbReference type="NCBI Taxonomy" id="2530383"/>
    <lineage>
        <taxon>Bacteria</taxon>
        <taxon>Bacillati</taxon>
        <taxon>Actinomycetota</taxon>
        <taxon>Actinomycetes</taxon>
        <taxon>Streptosporangiales</taxon>
        <taxon>Streptosporangiaceae</taxon>
        <taxon>Nonomuraea</taxon>
    </lineage>
</organism>
<gene>
    <name evidence="1" type="ORF">E1286_07550</name>
</gene>
<evidence type="ECO:0000313" key="1">
    <source>
        <dbReference type="EMBL" id="TDD53273.1"/>
    </source>
</evidence>
<evidence type="ECO:0008006" key="3">
    <source>
        <dbReference type="Google" id="ProtNLM"/>
    </source>
</evidence>
<dbReference type="AlphaFoldDB" id="A0A4R4Z5E3"/>
<dbReference type="InterPro" id="IPR029058">
    <property type="entry name" value="AB_hydrolase_fold"/>
</dbReference>